<keyword evidence="3 8" id="KW-0378">Hydrolase</keyword>
<dbReference type="InterPro" id="IPR036505">
    <property type="entry name" value="Amidase/PGRP_sf"/>
</dbReference>
<protein>
    <recommendedName>
        <fullName evidence="2">N-acetylmuramoyl-L-alanine amidase</fullName>
        <ecNumber evidence="2">3.5.1.28</ecNumber>
    </recommendedName>
</protein>
<dbReference type="GO" id="GO:0008745">
    <property type="term" value="F:N-acetylmuramoyl-L-alanine amidase activity"/>
    <property type="evidence" value="ECO:0007669"/>
    <property type="project" value="UniProtKB-EC"/>
</dbReference>
<keyword evidence="5" id="KW-0732">Signal</keyword>
<comment type="catalytic activity">
    <reaction evidence="1">
        <text>Hydrolyzes the link between N-acetylmuramoyl residues and L-amino acid residues in certain cell-wall glycopeptides.</text>
        <dbReference type="EC" id="3.5.1.28"/>
    </reaction>
</comment>
<organism evidence="8 9">
    <name type="scientific">Acidipropionibacterium jensenii</name>
    <dbReference type="NCBI Taxonomy" id="1749"/>
    <lineage>
        <taxon>Bacteria</taxon>
        <taxon>Bacillati</taxon>
        <taxon>Actinomycetota</taxon>
        <taxon>Actinomycetes</taxon>
        <taxon>Propionibacteriales</taxon>
        <taxon>Propionibacteriaceae</taxon>
        <taxon>Acidipropionibacterium</taxon>
    </lineage>
</organism>
<evidence type="ECO:0000256" key="3">
    <source>
        <dbReference type="ARBA" id="ARBA00022801"/>
    </source>
</evidence>
<evidence type="ECO:0000256" key="4">
    <source>
        <dbReference type="ARBA" id="ARBA00023316"/>
    </source>
</evidence>
<dbReference type="FunFam" id="3.40.80.10:FF:000006">
    <property type="entry name" value="N-acetylmuramoyl-L-alanine amidase"/>
    <property type="match status" value="1"/>
</dbReference>
<dbReference type="PANTHER" id="PTHR30417">
    <property type="entry name" value="N-ACETYLMURAMOYL-L-ALANINE AMIDASE AMID"/>
    <property type="match status" value="1"/>
</dbReference>
<dbReference type="InterPro" id="IPR023346">
    <property type="entry name" value="Lysozyme-like_dom_sf"/>
</dbReference>
<dbReference type="GO" id="GO:0009254">
    <property type="term" value="P:peptidoglycan turnover"/>
    <property type="evidence" value="ECO:0007669"/>
    <property type="project" value="TreeGrafter"/>
</dbReference>
<feature type="domain" description="N-acetylmuramoyl-L-alanine amidase" evidence="6">
    <location>
        <begin position="256"/>
        <end position="397"/>
    </location>
</feature>
<evidence type="ECO:0000313" key="7">
    <source>
        <dbReference type="EMBL" id="AZZ39511.1"/>
    </source>
</evidence>
<dbReference type="STRING" id="1122997.GCA_000425285_01423"/>
<evidence type="ECO:0000256" key="1">
    <source>
        <dbReference type="ARBA" id="ARBA00001561"/>
    </source>
</evidence>
<feature type="signal peptide" evidence="5">
    <location>
        <begin position="1"/>
        <end position="22"/>
    </location>
</feature>
<dbReference type="PROSITE" id="PS51318">
    <property type="entry name" value="TAT"/>
    <property type="match status" value="1"/>
</dbReference>
<dbReference type="SMART" id="SM00644">
    <property type="entry name" value="Ami_2"/>
    <property type="match status" value="1"/>
</dbReference>
<feature type="chain" id="PRO_5038236159" description="N-acetylmuramoyl-L-alanine amidase" evidence="5">
    <location>
        <begin position="23"/>
        <end position="645"/>
    </location>
</feature>
<dbReference type="PANTHER" id="PTHR30417:SF1">
    <property type="entry name" value="N-ACETYLMURAMOYL-L-ALANINE AMIDASE AMID"/>
    <property type="match status" value="1"/>
</dbReference>
<evidence type="ECO:0000256" key="2">
    <source>
        <dbReference type="ARBA" id="ARBA00011901"/>
    </source>
</evidence>
<evidence type="ECO:0000313" key="8">
    <source>
        <dbReference type="EMBL" id="VEI02186.1"/>
    </source>
</evidence>
<dbReference type="Proteomes" id="UP000277858">
    <property type="component" value="Chromosome"/>
</dbReference>
<dbReference type="GO" id="GO:0009253">
    <property type="term" value="P:peptidoglycan catabolic process"/>
    <property type="evidence" value="ECO:0007669"/>
    <property type="project" value="InterPro"/>
</dbReference>
<evidence type="ECO:0000313" key="9">
    <source>
        <dbReference type="Proteomes" id="UP000277858"/>
    </source>
</evidence>
<dbReference type="InterPro" id="IPR006311">
    <property type="entry name" value="TAT_signal"/>
</dbReference>
<dbReference type="Proteomes" id="UP000285875">
    <property type="component" value="Chromosome"/>
</dbReference>
<dbReference type="AlphaFoldDB" id="A0A3S4V0U5"/>
<dbReference type="EMBL" id="CP025570">
    <property type="protein sequence ID" value="AZZ39511.1"/>
    <property type="molecule type" value="Genomic_DNA"/>
</dbReference>
<evidence type="ECO:0000313" key="10">
    <source>
        <dbReference type="Proteomes" id="UP000285875"/>
    </source>
</evidence>
<evidence type="ECO:0000256" key="5">
    <source>
        <dbReference type="SAM" id="SignalP"/>
    </source>
</evidence>
<keyword evidence="4" id="KW-0961">Cell wall biogenesis/degradation</keyword>
<dbReference type="Gene3D" id="3.40.80.10">
    <property type="entry name" value="Peptidoglycan recognition protein-like"/>
    <property type="match status" value="1"/>
</dbReference>
<accession>A0A3S4V0U5</accession>
<dbReference type="Gene3D" id="1.10.530.10">
    <property type="match status" value="1"/>
</dbReference>
<evidence type="ECO:0000259" key="6">
    <source>
        <dbReference type="SMART" id="SM00644"/>
    </source>
</evidence>
<keyword evidence="9" id="KW-1185">Reference proteome</keyword>
<dbReference type="GO" id="GO:0071555">
    <property type="term" value="P:cell wall organization"/>
    <property type="evidence" value="ECO:0007669"/>
    <property type="project" value="UniProtKB-KW"/>
</dbReference>
<reference evidence="7" key="3">
    <citation type="journal article" date="2019" name="Microorganisms">
        <title>Red-Brown Pigmentation of Acidipropionibacterium jensenii Is Tied to Haemolytic Activity and cyl-Like Gene Cluster.</title>
        <authorList>
            <person name="Deptula P."/>
            <person name="Loivamaa I."/>
            <person name="Smolander O.P."/>
            <person name="Laine P."/>
            <person name="Roberts R.J."/>
            <person name="Piironen V."/>
            <person name="Paulin L."/>
            <person name="Savijoki K."/>
            <person name="Auvinen P."/>
            <person name="Varmanen P."/>
        </authorList>
    </citation>
    <scope>NUCLEOTIDE SEQUENCE</scope>
    <source>
        <strain evidence="7">JS280</strain>
    </source>
</reference>
<dbReference type="InterPro" id="IPR002502">
    <property type="entry name" value="Amidase_domain"/>
</dbReference>
<gene>
    <name evidence="8" type="primary">cwhA</name>
    <name evidence="7" type="ORF">C0Z10_06840</name>
    <name evidence="8" type="ORF">NCTC13652_00352</name>
</gene>
<dbReference type="KEGG" id="aji:C0Z10_06840"/>
<sequence length="645" mass="69464">MTTLSRRNFLFATLAASATAAAGTVLGSEPALAVDRAGEFTRAAARYDVPAAVLATVSYGQSRWEDHAGSPSAGGGYGPMHLVDGARAAAARRTADKTGTGVMDTLGQAATLTGYSTSTLRTDPAANIMGAAALIASVQKKLGLALGTDTDPATWYSAIAAASGLASSSAQRVFADDALQDLRRGVVRSTVGGTLRMAPRTIGTPTRQRSWLTARINQAAATTGGRPDSRIDGPRGLGIEWVEAPYEQYGPGDGDYGNHDLAHRPVTPTLDQIVIHDTECVYDEALKLVKMPTYLAWNYTFRASDGHVAQHLQAKDIGWHAGNWYVNTHALGIEHEGFGAVGDETWYTEAMYRRSARLVGFLARKYRIRMDRAHILGHDQVPGVDTAHIPSQHWDPGPFWDWEHYFQLMGADLRRGTIRRPARPGEVVRILPGFDTNTQPLTGKDGDAGAGYPAGTGMNFVTLHTAPDDSSPIYTDAGLHQNGTAGSSYVSDMGGRAAAGCDYAVAAVKGDWTAIWYLGDKVWFRNPRRRPTAAVVWLGARVVTPKRGRTSIPVYGVAFPEASAYPNPEDAKELAPLIYTLKPGQAYVLHDADIPADYYKAWTYSADTPGDHVDIVGKLKYYMIGVGHRIGYVLSTDVDIRRACL</sequence>
<dbReference type="SUPFAM" id="SSF53955">
    <property type="entry name" value="Lysozyme-like"/>
    <property type="match status" value="1"/>
</dbReference>
<dbReference type="EMBL" id="LR134473">
    <property type="protein sequence ID" value="VEI02186.1"/>
    <property type="molecule type" value="Genomic_DNA"/>
</dbReference>
<dbReference type="SUPFAM" id="SSF55846">
    <property type="entry name" value="N-acetylmuramoyl-L-alanine amidase-like"/>
    <property type="match status" value="1"/>
</dbReference>
<dbReference type="RefSeq" id="WP_036981473.1">
    <property type="nucleotide sequence ID" value="NZ_CP025570.1"/>
</dbReference>
<reference evidence="8 9" key="2">
    <citation type="submission" date="2018-12" db="EMBL/GenBank/DDBJ databases">
        <authorList>
            <consortium name="Pathogen Informatics"/>
        </authorList>
    </citation>
    <scope>NUCLEOTIDE SEQUENCE [LARGE SCALE GENOMIC DNA]</scope>
    <source>
        <strain evidence="8 9">NCTC13652</strain>
    </source>
</reference>
<reference evidence="10" key="1">
    <citation type="submission" date="2017-12" db="EMBL/GenBank/DDBJ databases">
        <title>Whole genome sequencing of Acidipropionibacterium jensenii strains JS279 and JS280.</title>
        <authorList>
            <person name="Deptula P."/>
            <person name="Laine P."/>
            <person name="Smolander O.-P."/>
            <person name="Paulin L."/>
            <person name="Auvinen P."/>
            <person name="Varmanen P."/>
        </authorList>
    </citation>
    <scope>NUCLEOTIDE SEQUENCE [LARGE SCALE GENOMIC DNA]</scope>
    <source>
        <strain evidence="10">JS280</strain>
    </source>
</reference>
<dbReference type="EC" id="3.5.1.28" evidence="2"/>
<name>A0A3S4V0U5_9ACTN</name>
<dbReference type="Pfam" id="PF01510">
    <property type="entry name" value="Amidase_2"/>
    <property type="match status" value="1"/>
</dbReference>
<dbReference type="CDD" id="cd06583">
    <property type="entry name" value="PGRP"/>
    <property type="match status" value="1"/>
</dbReference>
<dbReference type="InterPro" id="IPR051206">
    <property type="entry name" value="NAMLAA_amidase_2"/>
</dbReference>
<proteinExistence type="predicted"/>
<dbReference type="OrthoDB" id="9758772at2"/>